<feature type="compositionally biased region" description="Low complexity" evidence="1">
    <location>
        <begin position="18"/>
        <end position="33"/>
    </location>
</feature>
<dbReference type="GO" id="GO:0008933">
    <property type="term" value="F:peptidoglycan lytic transglycosylase activity"/>
    <property type="evidence" value="ECO:0007669"/>
    <property type="project" value="TreeGrafter"/>
</dbReference>
<comment type="caution">
    <text evidence="2">The sequence shown here is derived from an EMBL/GenBank/DDBJ whole genome shotgun (WGS) entry which is preliminary data.</text>
</comment>
<evidence type="ECO:0000313" key="2">
    <source>
        <dbReference type="EMBL" id="MBB4759714.1"/>
    </source>
</evidence>
<sequence length="569" mass="55099">MTDGQETPSARRGRRPSAPHLGGPLGSSGAAPADEPPATDSIGDQATADGDRATSVGDRAAKITAGDVTTPVAGSPAAAAKTGAAGDDHAPKAATETKTADGDAAVSGARPETKAEAPAGKDVADGTAAGKADATAAGKADATAAGKADATAAGKDVADATAAGKADATAAGKDVADATAAGKADATAAGKDVASGTAAGKAGPATAAAAEPGTTANGDDTPKSGPEKTGKDGTGKDGAGETSVAPAAAAVAAAASKGRTTRVLRAANPVRVARNTARSTSAWAKRPSGRLILPAAIAALLLGAAGSAGAYLVPQALQSVPSPSVTPGFGQDAGASAGPITAPSISGVPGLPGSVSTPGGTLPATVPPVAGVGGARPADVLAAWAQEAGTRAGIPVVAVQAYGYAELVVARATPACHLNWTTIAAIAKVESSHGSANGAVLSADGSVAPPIFGLPLDGKGGRQLIRDSDQGALDGDPQFDRAMGPLQFIPQTWTAISVGNGVDADNNGLSDPNDIDDAALAAARYLCQGGRDLSKPDAWWDAILSYNAVRPYAQKVFDAANEYGQRTRV</sequence>
<feature type="region of interest" description="Disordered" evidence="1">
    <location>
        <begin position="195"/>
        <end position="242"/>
    </location>
</feature>
<dbReference type="InterPro" id="IPR043426">
    <property type="entry name" value="MltB-like"/>
</dbReference>
<evidence type="ECO:0000256" key="1">
    <source>
        <dbReference type="SAM" id="MobiDB-lite"/>
    </source>
</evidence>
<dbReference type="Gene3D" id="1.10.530.10">
    <property type="match status" value="1"/>
</dbReference>
<dbReference type="GO" id="GO:0009253">
    <property type="term" value="P:peptidoglycan catabolic process"/>
    <property type="evidence" value="ECO:0007669"/>
    <property type="project" value="TreeGrafter"/>
</dbReference>
<feature type="compositionally biased region" description="Low complexity" evidence="1">
    <location>
        <begin position="195"/>
        <end position="216"/>
    </location>
</feature>
<name>A0A7W7HS05_9ACTN</name>
<evidence type="ECO:0000313" key="3">
    <source>
        <dbReference type="Proteomes" id="UP000578112"/>
    </source>
</evidence>
<keyword evidence="3" id="KW-1185">Reference proteome</keyword>
<proteinExistence type="predicted"/>
<feature type="compositionally biased region" description="Low complexity" evidence="1">
    <location>
        <begin position="68"/>
        <end position="85"/>
    </location>
</feature>
<evidence type="ECO:0008006" key="4">
    <source>
        <dbReference type="Google" id="ProtNLM"/>
    </source>
</evidence>
<dbReference type="InterPro" id="IPR023346">
    <property type="entry name" value="Lysozyme-like_dom_sf"/>
</dbReference>
<dbReference type="Proteomes" id="UP000578112">
    <property type="component" value="Unassembled WGS sequence"/>
</dbReference>
<dbReference type="RefSeq" id="WP_184988757.1">
    <property type="nucleotide sequence ID" value="NZ_JACHNH010000001.1"/>
</dbReference>
<reference evidence="2 3" key="1">
    <citation type="submission" date="2020-08" db="EMBL/GenBank/DDBJ databases">
        <title>Sequencing the genomes of 1000 actinobacteria strains.</title>
        <authorList>
            <person name="Klenk H.-P."/>
        </authorList>
    </citation>
    <scope>NUCLEOTIDE SEQUENCE [LARGE SCALE GENOMIC DNA]</scope>
    <source>
        <strain evidence="2 3">DSM 43149</strain>
    </source>
</reference>
<feature type="compositionally biased region" description="Basic and acidic residues" evidence="1">
    <location>
        <begin position="220"/>
        <end position="239"/>
    </location>
</feature>
<feature type="region of interest" description="Disordered" evidence="1">
    <location>
        <begin position="1"/>
        <end position="162"/>
    </location>
</feature>
<dbReference type="PANTHER" id="PTHR30163:SF8">
    <property type="entry name" value="LYTIC MUREIN TRANSGLYCOSYLASE"/>
    <property type="match status" value="1"/>
</dbReference>
<accession>A0A7W7HS05</accession>
<dbReference type="AlphaFoldDB" id="A0A7W7HS05"/>
<dbReference type="PANTHER" id="PTHR30163">
    <property type="entry name" value="MEMBRANE-BOUND LYTIC MUREIN TRANSGLYCOSYLASE B"/>
    <property type="match status" value="1"/>
</dbReference>
<gene>
    <name evidence="2" type="ORF">BJ971_000270</name>
</gene>
<organism evidence="2 3">
    <name type="scientific">Actinoplanes digitatis</name>
    <dbReference type="NCBI Taxonomy" id="1868"/>
    <lineage>
        <taxon>Bacteria</taxon>
        <taxon>Bacillati</taxon>
        <taxon>Actinomycetota</taxon>
        <taxon>Actinomycetes</taxon>
        <taxon>Micromonosporales</taxon>
        <taxon>Micromonosporaceae</taxon>
        <taxon>Actinoplanes</taxon>
    </lineage>
</organism>
<dbReference type="EMBL" id="JACHNH010000001">
    <property type="protein sequence ID" value="MBB4759714.1"/>
    <property type="molecule type" value="Genomic_DNA"/>
</dbReference>
<protein>
    <recommendedName>
        <fullName evidence="4">Membrane-bound lytic murein transglycosylase B</fullName>
    </recommendedName>
</protein>
<feature type="compositionally biased region" description="Low complexity" evidence="1">
    <location>
        <begin position="125"/>
        <end position="162"/>
    </location>
</feature>
<dbReference type="SUPFAM" id="SSF53955">
    <property type="entry name" value="Lysozyme-like"/>
    <property type="match status" value="1"/>
</dbReference>